<evidence type="ECO:0000313" key="6">
    <source>
        <dbReference type="Proteomes" id="UP001501598"/>
    </source>
</evidence>
<dbReference type="PANTHER" id="PTHR32071:SF122">
    <property type="entry name" value="SIGMA FACTOR"/>
    <property type="match status" value="1"/>
</dbReference>
<organism evidence="5 6">
    <name type="scientific">Pseudonocardia xishanensis</name>
    <dbReference type="NCBI Taxonomy" id="630995"/>
    <lineage>
        <taxon>Bacteria</taxon>
        <taxon>Bacillati</taxon>
        <taxon>Actinomycetota</taxon>
        <taxon>Actinomycetes</taxon>
        <taxon>Pseudonocardiales</taxon>
        <taxon>Pseudonocardiaceae</taxon>
        <taxon>Pseudonocardia</taxon>
    </lineage>
</organism>
<reference evidence="6" key="1">
    <citation type="journal article" date="2019" name="Int. J. Syst. Evol. Microbiol.">
        <title>The Global Catalogue of Microorganisms (GCM) 10K type strain sequencing project: providing services to taxonomists for standard genome sequencing and annotation.</title>
        <authorList>
            <consortium name="The Broad Institute Genomics Platform"/>
            <consortium name="The Broad Institute Genome Sequencing Center for Infectious Disease"/>
            <person name="Wu L."/>
            <person name="Ma J."/>
        </authorList>
    </citation>
    <scope>NUCLEOTIDE SEQUENCE [LARGE SCALE GENOMIC DNA]</scope>
    <source>
        <strain evidence="6">JCM 17906</strain>
    </source>
</reference>
<keyword evidence="1" id="KW-0547">Nucleotide-binding</keyword>
<name>A0ABP8RP87_9PSEU</name>
<dbReference type="EMBL" id="BAABGT010000027">
    <property type="protein sequence ID" value="GAA4543796.1"/>
    <property type="molecule type" value="Genomic_DNA"/>
</dbReference>
<dbReference type="Gene3D" id="2.30.110.10">
    <property type="entry name" value="Electron Transport, Fmn-binding Protein, Chain A"/>
    <property type="match status" value="1"/>
</dbReference>
<dbReference type="InterPro" id="IPR002078">
    <property type="entry name" value="Sigma_54_int"/>
</dbReference>
<evidence type="ECO:0000313" key="5">
    <source>
        <dbReference type="EMBL" id="GAA4543796.1"/>
    </source>
</evidence>
<dbReference type="InterPro" id="IPR029016">
    <property type="entry name" value="GAF-like_dom_sf"/>
</dbReference>
<dbReference type="Gene3D" id="3.30.450.40">
    <property type="match status" value="1"/>
</dbReference>
<protein>
    <recommendedName>
        <fullName evidence="4">Sigma-54 factor interaction domain-containing protein</fullName>
    </recommendedName>
</protein>
<evidence type="ECO:0000256" key="3">
    <source>
        <dbReference type="SAM" id="MobiDB-lite"/>
    </source>
</evidence>
<dbReference type="PANTHER" id="PTHR32071">
    <property type="entry name" value="TRANSCRIPTIONAL REGULATORY PROTEIN"/>
    <property type="match status" value="1"/>
</dbReference>
<dbReference type="Pfam" id="PF01243">
    <property type="entry name" value="PNPOx_N"/>
    <property type="match status" value="1"/>
</dbReference>
<dbReference type="InterPro" id="IPR011576">
    <property type="entry name" value="Pyridox_Oxase_N"/>
</dbReference>
<dbReference type="Proteomes" id="UP001501598">
    <property type="component" value="Unassembled WGS sequence"/>
</dbReference>
<keyword evidence="6" id="KW-1185">Reference proteome</keyword>
<keyword evidence="2" id="KW-0067">ATP-binding</keyword>
<evidence type="ECO:0000256" key="1">
    <source>
        <dbReference type="ARBA" id="ARBA00022741"/>
    </source>
</evidence>
<proteinExistence type="predicted"/>
<dbReference type="InterPro" id="IPR012349">
    <property type="entry name" value="Split_barrel_FMN-bd"/>
</dbReference>
<evidence type="ECO:0000256" key="2">
    <source>
        <dbReference type="ARBA" id="ARBA00022840"/>
    </source>
</evidence>
<dbReference type="InterPro" id="IPR058031">
    <property type="entry name" value="AAA_lid_NorR"/>
</dbReference>
<accession>A0ABP8RP87</accession>
<dbReference type="PROSITE" id="PS50045">
    <property type="entry name" value="SIGMA54_INTERACT_4"/>
    <property type="match status" value="1"/>
</dbReference>
<feature type="domain" description="Sigma-54 factor interaction" evidence="4">
    <location>
        <begin position="437"/>
        <end position="498"/>
    </location>
</feature>
<dbReference type="InterPro" id="IPR027417">
    <property type="entry name" value="P-loop_NTPase"/>
</dbReference>
<dbReference type="SUPFAM" id="SSF52540">
    <property type="entry name" value="P-loop containing nucleoside triphosphate hydrolases"/>
    <property type="match status" value="1"/>
</dbReference>
<evidence type="ECO:0000259" key="4">
    <source>
        <dbReference type="PROSITE" id="PS50045"/>
    </source>
</evidence>
<feature type="region of interest" description="Disordered" evidence="3">
    <location>
        <begin position="548"/>
        <end position="580"/>
    </location>
</feature>
<dbReference type="SUPFAM" id="SSF50475">
    <property type="entry name" value="FMN-binding split barrel"/>
    <property type="match status" value="1"/>
</dbReference>
<comment type="caution">
    <text evidence="5">The sequence shown here is derived from an EMBL/GenBank/DDBJ whole genome shotgun (WGS) entry which is preliminary data.</text>
</comment>
<dbReference type="Gene3D" id="1.10.8.60">
    <property type="match status" value="1"/>
</dbReference>
<gene>
    <name evidence="5" type="ORF">GCM10023175_21050</name>
</gene>
<dbReference type="Pfam" id="PF25601">
    <property type="entry name" value="AAA_lid_14"/>
    <property type="match status" value="1"/>
</dbReference>
<sequence length="777" mass="82408">MGDVLARRRLLTSALARLHDRPDAELPGIPVQVAASWRRSLARGVDPAEIVARRHADLDVDSRLVRCARPVIEQLAEQIAGIPVCVVLTDDRARLLVRRDTTVEIGRAADANRFAEGFGYDEGAVGTNGVGTVLEAGAPVHVVGAEHFVEPLQPYACAGAPVRDPFTGRIEGVLDVSCRAEHSSPILYSAVTSAAARIQEALVHDRDAGQQALFDLYTRVDARSRRAVLAVGRRMVLANTAMQALLDPGDLAALQDHARYRMLRGPDVDDRLDLPSGVRVRMRGTTVEVGGTVAGLVAVVSELHDTPALPGTAPEPASTSPTWRAAWTAAADALRVGSPLLVLGEPGSGRRRLVLDLDRELHGPDRVAEIGPGTTDVSGISRAGPAPLVLLRDIDRWSDVPSGLLDALRGARLAATAADGTRCGAAVAELLAGFRRSVTVPPLRHRTGDLPSLVADALADLAPGRDTRVSPEALRTLARHTWPGNLRELWAALDVALHRRPVGTLEVGDLPESCQSAPRSMLRPVDQAERDAIVTALRDLGATAPPPRRPWAWLARPSTARSHSTASPREPGSSAHRQRVPGALTVRVGCRGSAPGSVTPVTAAAVAAPNRGDGPMDEHEIDAELTAEGARELLAATSGAHLAYVMEDGTPRVVPVGYFWTGHEFVVATAVTAPKVAVLTDRPAVALSIEGGSGGPTSARALSVRGTARVTIVDGLVDEYVAAARKSMDPEAAAEFVRNCREVYAQQARIAITPTWVRFYDFGTGRIPGFLKDLTAR</sequence>